<comment type="caution">
    <text evidence="3">The sequence shown here is derived from an EMBL/GenBank/DDBJ whole genome shotgun (WGS) entry which is preliminary data.</text>
</comment>
<evidence type="ECO:0000259" key="2">
    <source>
        <dbReference type="PROSITE" id="PS51782"/>
    </source>
</evidence>
<keyword evidence="4" id="KW-1185">Reference proteome</keyword>
<dbReference type="SUPFAM" id="SSF54106">
    <property type="entry name" value="LysM domain"/>
    <property type="match status" value="2"/>
</dbReference>
<evidence type="ECO:0000256" key="1">
    <source>
        <dbReference type="SAM" id="SignalP"/>
    </source>
</evidence>
<dbReference type="Gene3D" id="3.10.350.10">
    <property type="entry name" value="LysM domain"/>
    <property type="match status" value="2"/>
</dbReference>
<dbReference type="PANTHER" id="PTHR33734">
    <property type="entry name" value="LYSM DOMAIN-CONTAINING GPI-ANCHORED PROTEIN 2"/>
    <property type="match status" value="1"/>
</dbReference>
<feature type="domain" description="LysM" evidence="2">
    <location>
        <begin position="112"/>
        <end position="159"/>
    </location>
</feature>
<feature type="domain" description="LysM" evidence="2">
    <location>
        <begin position="176"/>
        <end position="220"/>
    </location>
</feature>
<dbReference type="CDD" id="cd00118">
    <property type="entry name" value="LysM"/>
    <property type="match status" value="2"/>
</dbReference>
<protein>
    <submittedName>
        <fullName evidence="3">LysM domain-containing GPI-anchored protein 2</fullName>
    </submittedName>
</protein>
<accession>A0A9N7NC80</accession>
<dbReference type="PANTHER" id="PTHR33734:SF11">
    <property type="entry name" value="LYSM DOMAIN-CONTAINING GPI-ANCHORED PROTEIN 2"/>
    <property type="match status" value="1"/>
</dbReference>
<dbReference type="InterPro" id="IPR018392">
    <property type="entry name" value="LysM"/>
</dbReference>
<name>A0A9N7NC80_STRHE</name>
<dbReference type="InterPro" id="IPR036779">
    <property type="entry name" value="LysM_dom_sf"/>
</dbReference>
<dbReference type="OrthoDB" id="2107166at2759"/>
<reference evidence="3" key="1">
    <citation type="submission" date="2019-12" db="EMBL/GenBank/DDBJ databases">
        <authorList>
            <person name="Scholes J."/>
        </authorList>
    </citation>
    <scope>NUCLEOTIDE SEQUENCE</scope>
</reference>
<organism evidence="3 4">
    <name type="scientific">Striga hermonthica</name>
    <name type="common">Purple witchweed</name>
    <name type="synonym">Buchnera hermonthica</name>
    <dbReference type="NCBI Taxonomy" id="68872"/>
    <lineage>
        <taxon>Eukaryota</taxon>
        <taxon>Viridiplantae</taxon>
        <taxon>Streptophyta</taxon>
        <taxon>Embryophyta</taxon>
        <taxon>Tracheophyta</taxon>
        <taxon>Spermatophyta</taxon>
        <taxon>Magnoliopsida</taxon>
        <taxon>eudicotyledons</taxon>
        <taxon>Gunneridae</taxon>
        <taxon>Pentapetalae</taxon>
        <taxon>asterids</taxon>
        <taxon>lamiids</taxon>
        <taxon>Lamiales</taxon>
        <taxon>Orobanchaceae</taxon>
        <taxon>Buchnereae</taxon>
        <taxon>Striga</taxon>
    </lineage>
</organism>
<dbReference type="Proteomes" id="UP001153555">
    <property type="component" value="Unassembled WGS sequence"/>
</dbReference>
<proteinExistence type="predicted"/>
<keyword evidence="1" id="KW-0732">Signal</keyword>
<evidence type="ECO:0000313" key="4">
    <source>
        <dbReference type="Proteomes" id="UP001153555"/>
    </source>
</evidence>
<dbReference type="AlphaFoldDB" id="A0A9N7NC80"/>
<gene>
    <name evidence="3" type="ORF">SHERM_23430</name>
</gene>
<dbReference type="SMART" id="SM00257">
    <property type="entry name" value="LysM"/>
    <property type="match status" value="2"/>
</dbReference>
<feature type="signal peptide" evidence="1">
    <location>
        <begin position="1"/>
        <end position="29"/>
    </location>
</feature>
<evidence type="ECO:0000313" key="3">
    <source>
        <dbReference type="EMBL" id="CAA0827735.1"/>
    </source>
</evidence>
<feature type="chain" id="PRO_5040182482" evidence="1">
    <location>
        <begin position="30"/>
        <end position="353"/>
    </location>
</feature>
<dbReference type="EMBL" id="CACSLK010027752">
    <property type="protein sequence ID" value="CAA0827735.1"/>
    <property type="molecule type" value="Genomic_DNA"/>
</dbReference>
<sequence>MGFSSTNLLQLILLFITLSCPSNFCPAQAQPFPCRPAGATCHALIDYVSPNATTLSAVAALFSAPDHRPLLGPNNLPPTTPPNFPVAARHPITIPFPCSCTANGTGTSAGRPVYTVVPGDGLYHIAAEVFAGLVTFRQIAAANNISDPDRILVGQDLVIPLPCGCDDVEGRRVVHYGHVAAQGSTVQEIAARYNSSADTLLRLNALNSSRDLVAGTVLDVPLTPCSSVVNNSSPDYPLLVPNGTYQLTANNCILCRCNAALSSMLQCEPSQTNSTCTAPIRCEGSGDLFLGNTTTSGCNRTMCTYAGYNNRTIFTRLASESTCPASPGMSLQGWRWTELLVGVQIIVFCLLFL</sequence>
<dbReference type="Pfam" id="PF01476">
    <property type="entry name" value="LysM"/>
    <property type="match status" value="2"/>
</dbReference>
<dbReference type="PROSITE" id="PS51782">
    <property type="entry name" value="LYSM"/>
    <property type="match status" value="2"/>
</dbReference>